<dbReference type="GeneID" id="8778382"/>
<dbReference type="KEGG" id="fpl:Ferp_0875"/>
<proteinExistence type="predicted"/>
<accession>D3RX30</accession>
<dbReference type="OrthoDB" id="337234at2157"/>
<reference evidence="1 2" key="2">
    <citation type="journal article" date="2011" name="Stand. Genomic Sci.">
        <title>Complete genome sequence of Ferroglobus placidus AEDII12DO.</title>
        <authorList>
            <person name="Anderson I."/>
            <person name="Risso C."/>
            <person name="Holmes D."/>
            <person name="Lucas S."/>
            <person name="Copeland A."/>
            <person name="Lapidus A."/>
            <person name="Cheng J.F."/>
            <person name="Bruce D."/>
            <person name="Goodwin L."/>
            <person name="Pitluck S."/>
            <person name="Saunders E."/>
            <person name="Brettin T."/>
            <person name="Detter J.C."/>
            <person name="Han C."/>
            <person name="Tapia R."/>
            <person name="Larimer F."/>
            <person name="Land M."/>
            <person name="Hauser L."/>
            <person name="Woyke T."/>
            <person name="Lovley D."/>
            <person name="Kyrpides N."/>
            <person name="Ivanova N."/>
        </authorList>
    </citation>
    <scope>NUCLEOTIDE SEQUENCE [LARGE SCALE GENOMIC DNA]</scope>
    <source>
        <strain evidence="2">DSM 10642 / AEDII12DO</strain>
    </source>
</reference>
<dbReference type="eggNOG" id="arCOG01172">
    <property type="taxonomic scope" value="Archaea"/>
</dbReference>
<evidence type="ECO:0008006" key="3">
    <source>
        <dbReference type="Google" id="ProtNLM"/>
    </source>
</evidence>
<protein>
    <recommendedName>
        <fullName evidence="3">KaiC-like domain-containing protein</fullName>
    </recommendedName>
</protein>
<dbReference type="Proteomes" id="UP000002613">
    <property type="component" value="Chromosome"/>
</dbReference>
<reference evidence="2" key="1">
    <citation type="submission" date="2010-02" db="EMBL/GenBank/DDBJ databases">
        <title>Complete sequence of Ferroglobus placidus DSM 10642.</title>
        <authorList>
            <consortium name="US DOE Joint Genome Institute"/>
            <person name="Lucas S."/>
            <person name="Copeland A."/>
            <person name="Lapidus A."/>
            <person name="Cheng J.-F."/>
            <person name="Bruce D."/>
            <person name="Goodwin L."/>
            <person name="Pitluck S."/>
            <person name="Saunders E."/>
            <person name="Brettin T."/>
            <person name="Detter J.C."/>
            <person name="Han C."/>
            <person name="Tapia R."/>
            <person name="Larimer F."/>
            <person name="Land M."/>
            <person name="Hauser L."/>
            <person name="Kyrpides N."/>
            <person name="Ivanova N."/>
            <person name="Holmes D."/>
            <person name="Lovley D."/>
            <person name="Kyrpides N."/>
            <person name="Anderson I.J."/>
            <person name="Woyke T."/>
        </authorList>
    </citation>
    <scope>NUCLEOTIDE SEQUENCE [LARGE SCALE GENOMIC DNA]</scope>
    <source>
        <strain evidence="2">DSM 10642 / AEDII12DO</strain>
    </source>
</reference>
<gene>
    <name evidence="1" type="ordered locus">Ferp_0875</name>
</gene>
<name>D3RX30_FERPA</name>
<evidence type="ECO:0000313" key="1">
    <source>
        <dbReference type="EMBL" id="ADC65043.1"/>
    </source>
</evidence>
<dbReference type="HOGENOM" id="CLU_053639_1_0_2"/>
<dbReference type="AlphaFoldDB" id="D3RX30"/>
<organism evidence="1 2">
    <name type="scientific">Ferroglobus placidus (strain DSM 10642 / AEDII12DO)</name>
    <dbReference type="NCBI Taxonomy" id="589924"/>
    <lineage>
        <taxon>Archaea</taxon>
        <taxon>Methanobacteriati</taxon>
        <taxon>Methanobacteriota</taxon>
        <taxon>Archaeoglobi</taxon>
        <taxon>Archaeoglobales</taxon>
        <taxon>Archaeoglobaceae</taxon>
        <taxon>Ferroglobus</taxon>
    </lineage>
</organism>
<dbReference type="STRING" id="589924.Ferp_0875"/>
<sequence>MKVRFGVDVIDEHEIPPTVAVFTENVGGCAREFAVTAMKLSSQNENVKSYYFSVTDTVEEVKDRISSTFPRENPESVLKSVEIVSFAEAYFEKSVIPLRWIGGKEKLESMKERRGIMGEIINAFDNIEENSFVFFDSLTDLVRLVGHEIKWKDLIDFIKGLKKVCKRKESIAAFHYSKLPDERENELLDQFEVVIDFELSYERGEMRRWMYIRKFSGLMPFIERSGVSRFEVKLDPFVGTIISRVHRVI</sequence>
<dbReference type="EMBL" id="CP001899">
    <property type="protein sequence ID" value="ADC65043.1"/>
    <property type="molecule type" value="Genomic_DNA"/>
</dbReference>
<dbReference type="RefSeq" id="WP_012965386.1">
    <property type="nucleotide sequence ID" value="NC_013849.1"/>
</dbReference>
<evidence type="ECO:0000313" key="2">
    <source>
        <dbReference type="Proteomes" id="UP000002613"/>
    </source>
</evidence>
<keyword evidence="2" id="KW-1185">Reference proteome</keyword>
<dbReference type="InterPro" id="IPR027417">
    <property type="entry name" value="P-loop_NTPase"/>
</dbReference>
<dbReference type="PaxDb" id="589924-Ferp_0875"/>
<dbReference type="Gene3D" id="3.40.50.300">
    <property type="entry name" value="P-loop containing nucleotide triphosphate hydrolases"/>
    <property type="match status" value="1"/>
</dbReference>